<dbReference type="RefSeq" id="WP_099323581.1">
    <property type="nucleotide sequence ID" value="NZ_CP049055.1"/>
</dbReference>
<dbReference type="CDD" id="cd12152">
    <property type="entry name" value="F1-ATPase_delta"/>
    <property type="match status" value="1"/>
</dbReference>
<evidence type="ECO:0000256" key="4">
    <source>
        <dbReference type="ARBA" id="ARBA00022448"/>
    </source>
</evidence>
<dbReference type="InterPro" id="IPR020546">
    <property type="entry name" value="ATP_synth_F1_dsu/esu_N"/>
</dbReference>
<evidence type="ECO:0000313" key="13">
    <source>
        <dbReference type="EMBL" id="CAJ74559.1"/>
    </source>
</evidence>
<keyword evidence="7 9" id="KW-0139">CF(1)</keyword>
<evidence type="ECO:0000256" key="2">
    <source>
        <dbReference type="ARBA" id="ARBA00004184"/>
    </source>
</evidence>
<dbReference type="OrthoDB" id="277064at2"/>
<evidence type="ECO:0000259" key="12">
    <source>
        <dbReference type="Pfam" id="PF02823"/>
    </source>
</evidence>
<reference evidence="16" key="4">
    <citation type="submission" date="2017-10" db="EMBL/GenBank/DDBJ databases">
        <authorList>
            <person name="Frank J."/>
        </authorList>
    </citation>
    <scope>NUCLEOTIDE SEQUENCE [LARGE SCALE GENOMIC DNA]</scope>
</reference>
<evidence type="ECO:0000256" key="1">
    <source>
        <dbReference type="ARBA" id="ARBA00003543"/>
    </source>
</evidence>
<evidence type="ECO:0000313" key="16">
    <source>
        <dbReference type="Proteomes" id="UP000221734"/>
    </source>
</evidence>
<dbReference type="EMBL" id="CT573071">
    <property type="protein sequence ID" value="CAJ74559.1"/>
    <property type="molecule type" value="Genomic_DNA"/>
</dbReference>
<dbReference type="Gene3D" id="2.60.15.10">
    <property type="entry name" value="F0F1 ATP synthase delta/epsilon subunit, N-terminal"/>
    <property type="match status" value="1"/>
</dbReference>
<dbReference type="InterPro" id="IPR001469">
    <property type="entry name" value="ATP_synth_F1_dsu/esu"/>
</dbReference>
<evidence type="ECO:0000313" key="17">
    <source>
        <dbReference type="Proteomes" id="UP000501926"/>
    </source>
</evidence>
<comment type="function">
    <text evidence="1 9">Produces ATP from ADP in the presence of a proton gradient across the membrane.</text>
</comment>
<dbReference type="Pfam" id="PF02823">
    <property type="entry name" value="ATP-synt_DE_N"/>
    <property type="match status" value="1"/>
</dbReference>
<accession>Q1Q3G9</accession>
<evidence type="ECO:0000256" key="10">
    <source>
        <dbReference type="RuleBase" id="RU003656"/>
    </source>
</evidence>
<name>Q1Q3G9_KUEST</name>
<dbReference type="GO" id="GO:0046933">
    <property type="term" value="F:proton-transporting ATP synthase activity, rotational mechanism"/>
    <property type="evidence" value="ECO:0007669"/>
    <property type="project" value="UniProtKB-UniRule"/>
</dbReference>
<evidence type="ECO:0000256" key="3">
    <source>
        <dbReference type="ARBA" id="ARBA00005712"/>
    </source>
</evidence>
<gene>
    <name evidence="9 13" type="primary">atpC</name>
    <name evidence="14" type="ORF">KsCSTR_22890</name>
    <name evidence="15" type="ORF">KSMBR1_0120</name>
    <name evidence="13" type="ORF">kuste3796</name>
</gene>
<keyword evidence="9" id="KW-1003">Cell membrane</keyword>
<keyword evidence="16" id="KW-1185">Reference proteome</keyword>
<dbReference type="GO" id="GO:0012505">
    <property type="term" value="C:endomembrane system"/>
    <property type="evidence" value="ECO:0007669"/>
    <property type="project" value="UniProtKB-SubCell"/>
</dbReference>
<evidence type="ECO:0000256" key="5">
    <source>
        <dbReference type="ARBA" id="ARBA00023065"/>
    </source>
</evidence>
<evidence type="ECO:0000313" key="14">
    <source>
        <dbReference type="EMBL" id="QII11668.1"/>
    </source>
</evidence>
<organism evidence="13">
    <name type="scientific">Kuenenia stuttgartiensis</name>
    <dbReference type="NCBI Taxonomy" id="174633"/>
    <lineage>
        <taxon>Bacteria</taxon>
        <taxon>Pseudomonadati</taxon>
        <taxon>Planctomycetota</taxon>
        <taxon>Candidatus Brocadiia</taxon>
        <taxon>Candidatus Brocadiales</taxon>
        <taxon>Candidatus Brocadiaceae</taxon>
        <taxon>Candidatus Kuenenia</taxon>
    </lineage>
</organism>
<dbReference type="Proteomes" id="UP000221734">
    <property type="component" value="Chromosome Kuenenia_stuttgartiensis_MBR1"/>
</dbReference>
<reference evidence="15" key="3">
    <citation type="submission" date="2017-10" db="EMBL/GenBank/DDBJ databases">
        <authorList>
            <person name="Banno H."/>
            <person name="Chua N.-H."/>
        </authorList>
    </citation>
    <scope>NUCLEOTIDE SEQUENCE [LARGE SCALE GENOMIC DNA]</scope>
    <source>
        <strain evidence="15">Kuenenia_mbr1_ru-nijmegen</strain>
    </source>
</reference>
<dbReference type="GO" id="GO:0005524">
    <property type="term" value="F:ATP binding"/>
    <property type="evidence" value="ECO:0007669"/>
    <property type="project" value="UniProtKB-UniRule"/>
</dbReference>
<dbReference type="AlphaFoldDB" id="Q1Q3G9"/>
<dbReference type="HAMAP" id="MF_00530">
    <property type="entry name" value="ATP_synth_epsil_bac"/>
    <property type="match status" value="1"/>
</dbReference>
<evidence type="ECO:0000256" key="11">
    <source>
        <dbReference type="SAM" id="Coils"/>
    </source>
</evidence>
<reference evidence="13" key="2">
    <citation type="submission" date="2006-01" db="EMBL/GenBank/DDBJ databases">
        <authorList>
            <person name="Genoscope"/>
        </authorList>
    </citation>
    <scope>NUCLEOTIDE SEQUENCE</scope>
</reference>
<dbReference type="GO" id="GO:0005886">
    <property type="term" value="C:plasma membrane"/>
    <property type="evidence" value="ECO:0007669"/>
    <property type="project" value="UniProtKB-SubCell"/>
</dbReference>
<keyword evidence="9" id="KW-0375">Hydrogen ion transport</keyword>
<evidence type="ECO:0000256" key="8">
    <source>
        <dbReference type="ARBA" id="ARBA00023310"/>
    </source>
</evidence>
<keyword evidence="13" id="KW-0378">Hydrolase</keyword>
<dbReference type="GO" id="GO:0016787">
    <property type="term" value="F:hydrolase activity"/>
    <property type="evidence" value="ECO:0007669"/>
    <property type="project" value="UniProtKB-KW"/>
</dbReference>
<dbReference type="GO" id="GO:0045259">
    <property type="term" value="C:proton-transporting ATP synthase complex"/>
    <property type="evidence" value="ECO:0007669"/>
    <property type="project" value="UniProtKB-KW"/>
</dbReference>
<dbReference type="KEGG" id="kst:KSMBR1_0120"/>
<protein>
    <recommendedName>
        <fullName evidence="9">ATP synthase epsilon chain</fullName>
    </recommendedName>
    <alternativeName>
        <fullName evidence="9">ATP synthase F1 sector epsilon subunit</fullName>
    </alternativeName>
    <alternativeName>
        <fullName evidence="9">F-ATPase epsilon subunit</fullName>
    </alternativeName>
</protein>
<dbReference type="InterPro" id="IPR036771">
    <property type="entry name" value="ATPsynth_dsu/esu_N"/>
</dbReference>
<reference evidence="13" key="1">
    <citation type="journal article" date="2006" name="Nature">
        <title>Deciphering the evolution and metabolism of an anammox bacterium from a community genome.</title>
        <authorList>
            <person name="Strous M."/>
            <person name="Pelletier E."/>
            <person name="Mangenot S."/>
            <person name="Rattei T."/>
            <person name="Lehner A."/>
            <person name="Taylor M.W."/>
            <person name="Horn M."/>
            <person name="Daims H."/>
            <person name="Bartol-Mavel D."/>
            <person name="Wincker P."/>
            <person name="Barbe V."/>
            <person name="Fonknechten N."/>
            <person name="Vallenet D."/>
            <person name="Segurens B."/>
            <person name="Schenowitz-Truong C."/>
            <person name="Medigue C."/>
            <person name="Collingro A."/>
            <person name="Snel B."/>
            <person name="Dutilh B.E."/>
            <person name="OpDenCamp H.J.M."/>
            <person name="vanDerDrift C."/>
            <person name="Cirpus I."/>
            <person name="vanDePas-Schoonen K.T."/>
            <person name="Harhangi H.R."/>
            <person name="vanNiftrik L."/>
            <person name="Schmid M."/>
            <person name="Keltjens J."/>
            <person name="vanDeVossenberg J."/>
            <person name="Kartal B."/>
            <person name="Meier H."/>
            <person name="Frishman D."/>
            <person name="Huynen M.A."/>
            <person name="Mewes H."/>
            <person name="Weissenbach J."/>
            <person name="Jetten M.S.M."/>
            <person name="Wagner M."/>
            <person name="LePaslier D."/>
        </authorList>
    </citation>
    <scope>NUCLEOTIDE SEQUENCE</scope>
</reference>
<dbReference type="PANTHER" id="PTHR13822">
    <property type="entry name" value="ATP SYNTHASE DELTA/EPSILON CHAIN"/>
    <property type="match status" value="1"/>
</dbReference>
<proteinExistence type="inferred from homology"/>
<feature type="coiled-coil region" evidence="11">
    <location>
        <begin position="85"/>
        <end position="112"/>
    </location>
</feature>
<reference evidence="14 17" key="5">
    <citation type="submission" date="2020-02" db="EMBL/GenBank/DDBJ databases">
        <title>Newly sequenced genome of strain CSTR1 showed variability in Candidatus Kuenenia stuttgartiensis genomes.</title>
        <authorList>
            <person name="Ding C."/>
            <person name="Adrian L."/>
        </authorList>
    </citation>
    <scope>NUCLEOTIDE SEQUENCE [LARGE SCALE GENOMIC DNA]</scope>
    <source>
        <strain evidence="14 17">CSTR1</strain>
    </source>
</reference>
<keyword evidence="4 9" id="KW-0813">Transport</keyword>
<evidence type="ECO:0000256" key="6">
    <source>
        <dbReference type="ARBA" id="ARBA00023136"/>
    </source>
</evidence>
<evidence type="ECO:0000256" key="7">
    <source>
        <dbReference type="ARBA" id="ARBA00023196"/>
    </source>
</evidence>
<keyword evidence="6 9" id="KW-0472">Membrane</keyword>
<feature type="domain" description="ATP synthase F1 complex delta/epsilon subunit N-terminal" evidence="12">
    <location>
        <begin position="5"/>
        <end position="83"/>
    </location>
</feature>
<keyword evidence="8 9" id="KW-0066">ATP synthesis</keyword>
<dbReference type="SUPFAM" id="SSF51344">
    <property type="entry name" value="Epsilon subunit of F1F0-ATP synthase N-terminal domain"/>
    <property type="match status" value="1"/>
</dbReference>
<comment type="subunit">
    <text evidence="9 10">F-type ATPases have 2 components, CF(1) - the catalytic core - and CF(0) - the membrane proton channel. CF(1) has five subunits: alpha(3), beta(3), gamma(1), delta(1), epsilon(1). CF(0) has three main subunits: a, b and c.</text>
</comment>
<evidence type="ECO:0000256" key="9">
    <source>
        <dbReference type="HAMAP-Rule" id="MF_00530"/>
    </source>
</evidence>
<dbReference type="Proteomes" id="UP000501926">
    <property type="component" value="Chromosome"/>
</dbReference>
<dbReference type="NCBIfam" id="TIGR01216">
    <property type="entry name" value="ATP_synt_epsi"/>
    <property type="match status" value="1"/>
</dbReference>
<dbReference type="EMBL" id="LT934425">
    <property type="protein sequence ID" value="SOH02640.1"/>
    <property type="molecule type" value="Genomic_DNA"/>
</dbReference>
<comment type="subcellular location">
    <subcellularLocation>
        <location evidence="9">Cell membrane</location>
        <topology evidence="9">Peripheral membrane protein</topology>
    </subcellularLocation>
    <subcellularLocation>
        <location evidence="2">Endomembrane system</location>
        <topology evidence="2">Peripheral membrane protein</topology>
    </subcellularLocation>
</comment>
<dbReference type="PANTHER" id="PTHR13822:SF10">
    <property type="entry name" value="ATP SYNTHASE EPSILON CHAIN, CHLOROPLASTIC"/>
    <property type="match status" value="1"/>
</dbReference>
<keyword evidence="5 9" id="KW-0406">Ion transport</keyword>
<evidence type="ECO:0000313" key="15">
    <source>
        <dbReference type="EMBL" id="SOH02640.1"/>
    </source>
</evidence>
<sequence length="134" mass="14852">MTKTFDLEIITPMKTVFKGLVKNITAMGTQGSFGILIDHAPFITELQTSILTIKDEKDSTVSFAVDGGFFEMVANKAIVLADSCVTKEEIDIVKVREEKRSAEEALSKEEARGQKEHVMATLKRAETWLSLANK</sequence>
<dbReference type="EMBL" id="CP049055">
    <property type="protein sequence ID" value="QII11668.1"/>
    <property type="molecule type" value="Genomic_DNA"/>
</dbReference>
<keyword evidence="11" id="KW-0175">Coiled coil</keyword>
<comment type="similarity">
    <text evidence="3 9 10">Belongs to the ATPase epsilon chain family.</text>
</comment>